<evidence type="ECO:0000313" key="2">
    <source>
        <dbReference type="Proteomes" id="UP001410795"/>
    </source>
</evidence>
<dbReference type="Proteomes" id="UP001410795">
    <property type="component" value="Unassembled WGS sequence"/>
</dbReference>
<dbReference type="EMBL" id="BAAAYV010000007">
    <property type="protein sequence ID" value="GAA3658360.1"/>
    <property type="molecule type" value="Genomic_DNA"/>
</dbReference>
<name>A0ABP7BEH4_9MICO</name>
<reference evidence="2" key="1">
    <citation type="journal article" date="2019" name="Int. J. Syst. Evol. Microbiol.">
        <title>The Global Catalogue of Microorganisms (GCM) 10K type strain sequencing project: providing services to taxonomists for standard genome sequencing and annotation.</title>
        <authorList>
            <consortium name="The Broad Institute Genomics Platform"/>
            <consortium name="The Broad Institute Genome Sequencing Center for Infectious Disease"/>
            <person name="Wu L."/>
            <person name="Ma J."/>
        </authorList>
    </citation>
    <scope>NUCLEOTIDE SEQUENCE [LARGE SCALE GENOMIC DNA]</scope>
    <source>
        <strain evidence="2">JCM 16546</strain>
    </source>
</reference>
<accession>A0ABP7BEH4</accession>
<proteinExistence type="predicted"/>
<sequence>MRVNATWITHRDTTVAGLRELITKLDAASLAPDDEVRILTIEPLRAILAPTSALLDGEPAPGRIYTSANLPDGGVLLKGLTG</sequence>
<gene>
    <name evidence="1" type="ORF">GCM10022202_18560</name>
</gene>
<evidence type="ECO:0000313" key="1">
    <source>
        <dbReference type="EMBL" id="GAA3658360.1"/>
    </source>
</evidence>
<keyword evidence="2" id="KW-1185">Reference proteome</keyword>
<comment type="caution">
    <text evidence="1">The sequence shown here is derived from an EMBL/GenBank/DDBJ whole genome shotgun (WGS) entry which is preliminary data.</text>
</comment>
<protein>
    <submittedName>
        <fullName evidence="1">Uncharacterized protein</fullName>
    </submittedName>
</protein>
<organism evidence="1 2">
    <name type="scientific">Microbacterium marinilacus</name>
    <dbReference type="NCBI Taxonomy" id="415209"/>
    <lineage>
        <taxon>Bacteria</taxon>
        <taxon>Bacillati</taxon>
        <taxon>Actinomycetota</taxon>
        <taxon>Actinomycetes</taxon>
        <taxon>Micrococcales</taxon>
        <taxon>Microbacteriaceae</taxon>
        <taxon>Microbacterium</taxon>
    </lineage>
</organism>